<organism evidence="1 2">
    <name type="scientific">Allostreptomyces psammosilenae</name>
    <dbReference type="NCBI Taxonomy" id="1892865"/>
    <lineage>
        <taxon>Bacteria</taxon>
        <taxon>Bacillati</taxon>
        <taxon>Actinomycetota</taxon>
        <taxon>Actinomycetes</taxon>
        <taxon>Kitasatosporales</taxon>
        <taxon>Streptomycetaceae</taxon>
        <taxon>Allostreptomyces</taxon>
    </lineage>
</organism>
<sequence>MTGPPQAQPPAPRPPDHEVWRTARPTRWRELGLHWHAYSWRGDGMELVIAEDSRRMPAVRGNDLPPFVVKEWLDKPDRLIRAVLWTPEGGAQWLGKEFRAVADEMRPAEQRAFVSDERRFGMAEYELACGNDVVWGFWLGERTFLTLAVVGTTSAGCFHVDA</sequence>
<protein>
    <submittedName>
        <fullName evidence="1">Uncharacterized protein</fullName>
    </submittedName>
</protein>
<dbReference type="EMBL" id="JACBZD010000001">
    <property type="protein sequence ID" value="NYI07171.1"/>
    <property type="molecule type" value="Genomic_DNA"/>
</dbReference>
<reference evidence="1 2" key="1">
    <citation type="submission" date="2020-07" db="EMBL/GenBank/DDBJ databases">
        <title>Sequencing the genomes of 1000 actinobacteria strains.</title>
        <authorList>
            <person name="Klenk H.-P."/>
        </authorList>
    </citation>
    <scope>NUCLEOTIDE SEQUENCE [LARGE SCALE GENOMIC DNA]</scope>
    <source>
        <strain evidence="1 2">DSM 42178</strain>
    </source>
</reference>
<evidence type="ECO:0000313" key="1">
    <source>
        <dbReference type="EMBL" id="NYI07171.1"/>
    </source>
</evidence>
<name>A0A853A965_9ACTN</name>
<evidence type="ECO:0000313" key="2">
    <source>
        <dbReference type="Proteomes" id="UP000567795"/>
    </source>
</evidence>
<keyword evidence="2" id="KW-1185">Reference proteome</keyword>
<accession>A0A853A965</accession>
<comment type="caution">
    <text evidence="1">The sequence shown here is derived from an EMBL/GenBank/DDBJ whole genome shotgun (WGS) entry which is preliminary data.</text>
</comment>
<dbReference type="Proteomes" id="UP000567795">
    <property type="component" value="Unassembled WGS sequence"/>
</dbReference>
<gene>
    <name evidence="1" type="ORF">FHU37_004114</name>
</gene>
<dbReference type="AlphaFoldDB" id="A0A853A965"/>
<dbReference type="RefSeq" id="WP_179815634.1">
    <property type="nucleotide sequence ID" value="NZ_JACBZD010000001.1"/>
</dbReference>
<proteinExistence type="predicted"/>